<dbReference type="InParanoid" id="A9WFG1"/>
<name>A9WFG1_CHLAA</name>
<accession>A9WFG1</accession>
<dbReference type="KEGG" id="cau:Caur_0659"/>
<dbReference type="PATRIC" id="fig|324602.8.peg.753"/>
<dbReference type="EnsemblBacteria" id="ABY33899">
    <property type="protein sequence ID" value="ABY33899"/>
    <property type="gene ID" value="Caur_0659"/>
</dbReference>
<dbReference type="EMBL" id="CP000909">
    <property type="protein sequence ID" value="ABY33899.1"/>
    <property type="molecule type" value="Genomic_DNA"/>
</dbReference>
<organism evidence="1 2">
    <name type="scientific">Chloroflexus aurantiacus (strain ATCC 29366 / DSM 635 / J-10-fl)</name>
    <dbReference type="NCBI Taxonomy" id="324602"/>
    <lineage>
        <taxon>Bacteria</taxon>
        <taxon>Bacillati</taxon>
        <taxon>Chloroflexota</taxon>
        <taxon>Chloroflexia</taxon>
        <taxon>Chloroflexales</taxon>
        <taxon>Chloroflexineae</taxon>
        <taxon>Chloroflexaceae</taxon>
        <taxon>Chloroflexus</taxon>
    </lineage>
</organism>
<dbReference type="STRING" id="324602.Caur_0659"/>
<dbReference type="HOGENOM" id="CLU_936729_0_0_0"/>
<evidence type="ECO:0000313" key="2">
    <source>
        <dbReference type="Proteomes" id="UP000002008"/>
    </source>
</evidence>
<dbReference type="RefSeq" id="WP_012256555.1">
    <property type="nucleotide sequence ID" value="NC_010175.1"/>
</dbReference>
<evidence type="ECO:0000313" key="1">
    <source>
        <dbReference type="EMBL" id="ABY33899.1"/>
    </source>
</evidence>
<dbReference type="Proteomes" id="UP000002008">
    <property type="component" value="Chromosome"/>
</dbReference>
<reference evidence="2" key="1">
    <citation type="journal article" date="2011" name="BMC Genomics">
        <title>Complete genome sequence of the filamentous anoxygenic phototrophic bacterium Chloroflexus aurantiacus.</title>
        <authorList>
            <person name="Tang K.H."/>
            <person name="Barry K."/>
            <person name="Chertkov O."/>
            <person name="Dalin E."/>
            <person name="Han C.S."/>
            <person name="Hauser L.J."/>
            <person name="Honchak B.M."/>
            <person name="Karbach L.E."/>
            <person name="Land M.L."/>
            <person name="Lapidus A."/>
            <person name="Larimer F.W."/>
            <person name="Mikhailova N."/>
            <person name="Pitluck S."/>
            <person name="Pierson B.K."/>
            <person name="Blankenship R.E."/>
        </authorList>
    </citation>
    <scope>NUCLEOTIDE SEQUENCE [LARGE SCALE GENOMIC DNA]</scope>
    <source>
        <strain evidence="2">ATCC 29366 / DSM 635 / J-10-fl</strain>
    </source>
</reference>
<dbReference type="AlphaFoldDB" id="A9WFG1"/>
<proteinExistence type="predicted"/>
<protein>
    <submittedName>
        <fullName evidence="1">Uncharacterized protein</fullName>
    </submittedName>
</protein>
<gene>
    <name evidence="1" type="ordered locus">Caur_0659</name>
</gene>
<sequence length="316" mass="36590">MTTVTLSGLQVRVQDKTAFQSLDEYYKLCYDFLSFVNRQQLTPIVSPNRHHYIFYQFDQFYGYRITRPINTNLFIEDANSFNEEFNQFLSFLDDVKSDRDDVIRRPYVSAYLQSRGVHKVIYTIQQSIGCVGDSFDNSNQSRKRVGQLFEIFIRLIIQRLGLDCDSRTITLPLPGYPDHEMSFELDLVFSKGSTLVVAETRTLHEKEIIASVKTTSKDRLDKIFLDKHLLSHILGRNVPVVAIFLHDVQRSRFGNSPFGISSTFKSNHFLGYTIALNGLDGVYYVDLPESVIGKQFYEQIKDLQTFLIRDIWVLTA</sequence>
<keyword evidence="2" id="KW-1185">Reference proteome</keyword>
<dbReference type="REBASE" id="16862">
    <property type="entry name" value="CauJORF658P"/>
</dbReference>